<feature type="domain" description="3-keto-alpha-glucoside-1,2-lyase/3-keto-2-hydroxy-glucal hydratase" evidence="1">
    <location>
        <begin position="40"/>
        <end position="238"/>
    </location>
</feature>
<dbReference type="EMBL" id="CP029346">
    <property type="protein sequence ID" value="AWL08612.1"/>
    <property type="molecule type" value="Genomic_DNA"/>
</dbReference>
<dbReference type="Gene3D" id="2.60.120.560">
    <property type="entry name" value="Exo-inulinase, domain 1"/>
    <property type="match status" value="1"/>
</dbReference>
<dbReference type="AlphaFoldDB" id="A0A2S2DTI0"/>
<dbReference type="RefSeq" id="WP_109322351.1">
    <property type="nucleotide sequence ID" value="NZ_CP029346.1"/>
</dbReference>
<dbReference type="GO" id="GO:0016787">
    <property type="term" value="F:hydrolase activity"/>
    <property type="evidence" value="ECO:0007669"/>
    <property type="project" value="InterPro"/>
</dbReference>
<accession>A0A2S2DTI0</accession>
<evidence type="ECO:0000259" key="1">
    <source>
        <dbReference type="Pfam" id="PF06439"/>
    </source>
</evidence>
<protein>
    <recommendedName>
        <fullName evidence="1">3-keto-alpha-glucoside-1,2-lyase/3-keto-2-hydroxy-glucal hydratase domain-containing protein</fullName>
    </recommendedName>
</protein>
<dbReference type="KEGG" id="psez:HME7025_00741"/>
<reference evidence="3" key="1">
    <citation type="submission" date="2018-05" db="EMBL/GenBank/DDBJ databases">
        <title>Pseudarcicella sp. HME7025 Genome sequencing and assembly.</title>
        <authorList>
            <person name="Kim H."/>
            <person name="Kang H."/>
            <person name="Joh K."/>
        </authorList>
    </citation>
    <scope>NUCLEOTIDE SEQUENCE [LARGE SCALE GENOMIC DNA]</scope>
    <source>
        <strain evidence="3">HME7025</strain>
    </source>
</reference>
<evidence type="ECO:0000313" key="3">
    <source>
        <dbReference type="Proteomes" id="UP000245468"/>
    </source>
</evidence>
<organism evidence="2 3">
    <name type="scientific">Aquirufa nivalisilvae</name>
    <dbReference type="NCBI Taxonomy" id="2516557"/>
    <lineage>
        <taxon>Bacteria</taxon>
        <taxon>Pseudomonadati</taxon>
        <taxon>Bacteroidota</taxon>
        <taxon>Cytophagia</taxon>
        <taxon>Cytophagales</taxon>
        <taxon>Flectobacillaceae</taxon>
        <taxon>Aquirufa</taxon>
    </lineage>
</organism>
<dbReference type="SUPFAM" id="SSF56988">
    <property type="entry name" value="Anthrax protective antigen"/>
    <property type="match status" value="1"/>
</dbReference>
<dbReference type="OrthoDB" id="938897at2"/>
<dbReference type="Proteomes" id="UP000245468">
    <property type="component" value="Chromosome"/>
</dbReference>
<sequence length="607" mass="67152">MKQKTFFSRLLGIGSLFIQFGMLAQKEPVSFQDLGFWKSNGKNNWQIAGQVSADLNKKEFMTTQPGQGILVNLPEPQNRANLISAKEYGDMDVEFDFMMASHSNSGFYLQGRYEVQLMDSWGVQNPSTGDCGGIYKRRKFIPQEYLYEGHAPRVNACLAPGLWQHMEISFQAPKFDAQGNKISNAKVLFIKLNGYTLHENVELSGPTGGPISEKEVARGPIMIQGDHGAVAFKNLKIKDFDGQAASLSPVNYQVFYGKFKSPKDFINKKPNASGTQAQLAWNASKNNDEFATVFTASLNVPKAGKHNLELVSAGNYTLQVNGQMVASDTIYSNRRKKNVEVELPAGNSSVKITYYKNDADMSPMLGLGIEGPNFRMVNFQHPSSTLILGNGPSDIILLDAPKPTLLRSFVDIQQNDVRKRLVHSVNVGNPAHLHYTYDLDNGAIAQIWKGDFLDTTPMWDNRGDGSSRPRGPVLSLGSSPLVVKTADLEKDSDSISETAGFKIGGYEVDEQELPTFEYEIFGSQIRDQIRVIENKYLQRTLSIKNPNAEASLKVVSAKSIQSLGNDLYAINGQSYYIQAPQASIRTTATGQVLVLPLAEKITYSILW</sequence>
<gene>
    <name evidence="2" type="ORF">HME7025_00741</name>
</gene>
<proteinExistence type="predicted"/>
<dbReference type="InterPro" id="IPR010496">
    <property type="entry name" value="AL/BT2_dom"/>
</dbReference>
<dbReference type="Gene3D" id="2.60.120.380">
    <property type="match status" value="1"/>
</dbReference>
<keyword evidence="3" id="KW-1185">Reference proteome</keyword>
<dbReference type="Pfam" id="PF06439">
    <property type="entry name" value="3keto-disac_hyd"/>
    <property type="match status" value="1"/>
</dbReference>
<name>A0A2S2DTI0_9BACT</name>
<evidence type="ECO:0000313" key="2">
    <source>
        <dbReference type="EMBL" id="AWL08612.1"/>
    </source>
</evidence>